<feature type="signal peptide" evidence="1">
    <location>
        <begin position="1"/>
        <end position="25"/>
    </location>
</feature>
<dbReference type="EMBL" id="WQNF01000005">
    <property type="protein sequence ID" value="MVT65192.1"/>
    <property type="molecule type" value="Genomic_DNA"/>
</dbReference>
<keyword evidence="2" id="KW-0378">Hydrolase</keyword>
<dbReference type="RefSeq" id="WP_157342573.1">
    <property type="nucleotide sequence ID" value="NZ_WQNF01000005.1"/>
</dbReference>
<accession>A0A844SP75</accession>
<keyword evidence="1" id="KW-0732">Signal</keyword>
<evidence type="ECO:0000313" key="2">
    <source>
        <dbReference type="EMBL" id="MVT65192.1"/>
    </source>
</evidence>
<gene>
    <name evidence="2" type="ORF">GPL21_08735</name>
</gene>
<keyword evidence="3" id="KW-1185">Reference proteome</keyword>
<feature type="chain" id="PRO_5032837920" evidence="1">
    <location>
        <begin position="26"/>
        <end position="362"/>
    </location>
</feature>
<dbReference type="InterPro" id="IPR029058">
    <property type="entry name" value="AB_hydrolase_fold"/>
</dbReference>
<name>A0A844SP75_9BRAD</name>
<dbReference type="SUPFAM" id="SSF53474">
    <property type="entry name" value="alpha/beta-Hydrolases"/>
    <property type="match status" value="1"/>
</dbReference>
<reference evidence="2 3" key="1">
    <citation type="submission" date="2019-12" db="EMBL/GenBank/DDBJ databases">
        <title>Draft genome sequences Bradyrhizobium cajani AMBPC1010, Bradyrhizobium pachyrhizi AMBPC1040 and Bradyrhizobium yuanmingense ALSPC3051, three plant growth promoting strains isolated from nodules of Cajanus cajan L. in Dominican Republic.</title>
        <authorList>
            <person name="Flores-Felix J.D."/>
            <person name="Araujo J."/>
            <person name="Diaz-Alcantara C."/>
            <person name="Gonzalez-Andres F."/>
            <person name="Velazquez E."/>
        </authorList>
    </citation>
    <scope>NUCLEOTIDE SEQUENCE [LARGE SCALE GENOMIC DNA]</scope>
    <source>
        <strain evidence="2 3">1040</strain>
    </source>
</reference>
<dbReference type="PANTHER" id="PTHR35560">
    <property type="entry name" value="BLL0132 PROTEIN"/>
    <property type="match status" value="1"/>
</dbReference>
<evidence type="ECO:0000313" key="3">
    <source>
        <dbReference type="Proteomes" id="UP000436468"/>
    </source>
</evidence>
<dbReference type="AlphaFoldDB" id="A0A844SP75"/>
<protein>
    <submittedName>
        <fullName evidence="2">Alpha/beta hydrolase</fullName>
    </submittedName>
</protein>
<dbReference type="Proteomes" id="UP000436468">
    <property type="component" value="Unassembled WGS sequence"/>
</dbReference>
<sequence>MHHRVWLAAAALLVVAAAHVPTASATQAQTERDRKPVKEIANARIAVGKASFPLYLSADWSNPLPDVTRAVLVLHGVLRNADDYFRAALSAQAAAGDAGEHALMIAPQFLIESDVEAFKLPAETLRWSLYGWQGGEPALAPSAASSFEALDAILAKLGDRKLFPNLQQVVVFGHSGGAQVVQRYAIAVKGDQVLLREGIGVRYVVANPSSYAYFTKERPEPAIAANCHGFNSWKFGMDNRPPYLAEPSPAALEQAYVARRVIYLLGTLDTNPNHPALDKSCMAEAEGPYRYARGHSYAAAMQARDNGAPNHSVWDVPGVGHAGGKMLNSPCGLTAVFDIPGCERRAEPPTPEFVRGFGGKRH</sequence>
<evidence type="ECO:0000256" key="1">
    <source>
        <dbReference type="SAM" id="SignalP"/>
    </source>
</evidence>
<dbReference type="GO" id="GO:0016787">
    <property type="term" value="F:hydrolase activity"/>
    <property type="evidence" value="ECO:0007669"/>
    <property type="project" value="UniProtKB-KW"/>
</dbReference>
<dbReference type="PANTHER" id="PTHR35560:SF3">
    <property type="entry name" value="PEPTIDASE S9 PROLYL OLIGOPEPTIDASE CATALYTIC DOMAIN-CONTAINING PROTEIN"/>
    <property type="match status" value="1"/>
</dbReference>
<proteinExistence type="predicted"/>
<comment type="caution">
    <text evidence="2">The sequence shown here is derived from an EMBL/GenBank/DDBJ whole genome shotgun (WGS) entry which is preliminary data.</text>
</comment>
<organism evidence="2 3">
    <name type="scientific">Bradyrhizobium pachyrhizi</name>
    <dbReference type="NCBI Taxonomy" id="280333"/>
    <lineage>
        <taxon>Bacteria</taxon>
        <taxon>Pseudomonadati</taxon>
        <taxon>Pseudomonadota</taxon>
        <taxon>Alphaproteobacteria</taxon>
        <taxon>Hyphomicrobiales</taxon>
        <taxon>Nitrobacteraceae</taxon>
        <taxon>Bradyrhizobium</taxon>
    </lineage>
</organism>
<dbReference type="Gene3D" id="3.40.50.1820">
    <property type="entry name" value="alpha/beta hydrolase"/>
    <property type="match status" value="1"/>
</dbReference>